<feature type="signal peptide" evidence="2">
    <location>
        <begin position="1"/>
        <end position="36"/>
    </location>
</feature>
<dbReference type="Proteomes" id="UP000637643">
    <property type="component" value="Unassembled WGS sequence"/>
</dbReference>
<feature type="domain" description="Beta-lactamase-related" evidence="3">
    <location>
        <begin position="45"/>
        <end position="355"/>
    </location>
</feature>
<name>A0A917FGX0_9BACL</name>
<keyword evidence="1" id="KW-0812">Transmembrane</keyword>
<dbReference type="InterPro" id="IPR012338">
    <property type="entry name" value="Beta-lactam/transpept-like"/>
</dbReference>
<dbReference type="InterPro" id="IPR001466">
    <property type="entry name" value="Beta-lactam-related"/>
</dbReference>
<dbReference type="SUPFAM" id="SSF56601">
    <property type="entry name" value="beta-lactamase/transpeptidase-like"/>
    <property type="match status" value="1"/>
</dbReference>
<evidence type="ECO:0000256" key="1">
    <source>
        <dbReference type="SAM" id="Phobius"/>
    </source>
</evidence>
<accession>A0A917FGX0</accession>
<feature type="transmembrane region" description="Helical" evidence="1">
    <location>
        <begin position="454"/>
        <end position="478"/>
    </location>
</feature>
<proteinExistence type="predicted"/>
<evidence type="ECO:0000313" key="5">
    <source>
        <dbReference type="Proteomes" id="UP000637643"/>
    </source>
</evidence>
<organism evidence="4 5">
    <name type="scientific">Paenibacillus albidus</name>
    <dbReference type="NCBI Taxonomy" id="2041023"/>
    <lineage>
        <taxon>Bacteria</taxon>
        <taxon>Bacillati</taxon>
        <taxon>Bacillota</taxon>
        <taxon>Bacilli</taxon>
        <taxon>Bacillales</taxon>
        <taxon>Paenibacillaceae</taxon>
        <taxon>Paenibacillus</taxon>
    </lineage>
</organism>
<reference evidence="4" key="1">
    <citation type="journal article" date="2014" name="Int. J. Syst. Evol. Microbiol.">
        <title>Complete genome sequence of Corynebacterium casei LMG S-19264T (=DSM 44701T), isolated from a smear-ripened cheese.</title>
        <authorList>
            <consortium name="US DOE Joint Genome Institute (JGI-PGF)"/>
            <person name="Walter F."/>
            <person name="Albersmeier A."/>
            <person name="Kalinowski J."/>
            <person name="Ruckert C."/>
        </authorList>
    </citation>
    <scope>NUCLEOTIDE SEQUENCE</scope>
    <source>
        <strain evidence="4">CGMCC 1.16134</strain>
    </source>
</reference>
<comment type="caution">
    <text evidence="4">The sequence shown here is derived from an EMBL/GenBank/DDBJ whole genome shotgun (WGS) entry which is preliminary data.</text>
</comment>
<keyword evidence="5" id="KW-1185">Reference proteome</keyword>
<keyword evidence="2" id="KW-0732">Signal</keyword>
<dbReference type="PANTHER" id="PTHR46825:SF9">
    <property type="entry name" value="BETA-LACTAMASE-RELATED DOMAIN-CONTAINING PROTEIN"/>
    <property type="match status" value="1"/>
</dbReference>
<feature type="chain" id="PRO_5038031050" evidence="2">
    <location>
        <begin position="37"/>
        <end position="509"/>
    </location>
</feature>
<sequence length="509" mass="56360">MCFSSRKSKRINRKIYITLLTLVLFAALFSSTTAGAASSFDGTGVDQYMKNAMERLRIPGAALGIIKGNRIIYLQGYGISGPEQKPVTPQTPFILGSTSKSITALAVMQLVEEGKVDLEAPVQRYLPWFRLADKQASAKITVRDLLHQTSGISEYEGRATMASDNLPLEAHLQSMKDVPLAQPVGSGYQYSNLNYDILGGIVQAVSQQPYGDYIKDHIFTPLDMLHSTAYAEEARRYGLAAGYQPIFGKMTSTPQMDHTASVPDGNLISSAEDLSNYLIAQMNGGQLENRTVLSEDGIEQLHKPASLIQEGEYYGMGWIISSGNVWHNGATENSSSYLLMDREYGIVLLFNSVDFLADYDGVPLAIQQLLHGQEVSVDKLPDFWQTHLLINGVLLLFTILYLLSLRGLMKWRNTKLLTKKKQALREGSLILINILLPSAVLIFVPRLLLPWPVALLFLPGIAHFVLFFCLLLLAAGMVKAVRMGRDMAEMPKSLTIVNDFGYNVGEYYD</sequence>
<keyword evidence="1" id="KW-0472">Membrane</keyword>
<dbReference type="InterPro" id="IPR050491">
    <property type="entry name" value="AmpC-like"/>
</dbReference>
<dbReference type="EMBL" id="BMKR01000008">
    <property type="protein sequence ID" value="GGF78799.1"/>
    <property type="molecule type" value="Genomic_DNA"/>
</dbReference>
<feature type="transmembrane region" description="Helical" evidence="1">
    <location>
        <begin position="429"/>
        <end position="448"/>
    </location>
</feature>
<reference evidence="4" key="2">
    <citation type="submission" date="2020-09" db="EMBL/GenBank/DDBJ databases">
        <authorList>
            <person name="Sun Q."/>
            <person name="Zhou Y."/>
        </authorList>
    </citation>
    <scope>NUCLEOTIDE SEQUENCE</scope>
    <source>
        <strain evidence="4">CGMCC 1.16134</strain>
    </source>
</reference>
<dbReference type="Gene3D" id="3.40.710.10">
    <property type="entry name" value="DD-peptidase/beta-lactamase superfamily"/>
    <property type="match status" value="1"/>
</dbReference>
<gene>
    <name evidence="4" type="ORF">GCM10010912_24830</name>
</gene>
<dbReference type="PANTHER" id="PTHR46825">
    <property type="entry name" value="D-ALANYL-D-ALANINE-CARBOXYPEPTIDASE/ENDOPEPTIDASE AMPH"/>
    <property type="match status" value="1"/>
</dbReference>
<protein>
    <submittedName>
        <fullName evidence="4">Penicillin-binding protein</fullName>
    </submittedName>
</protein>
<evidence type="ECO:0000256" key="2">
    <source>
        <dbReference type="SAM" id="SignalP"/>
    </source>
</evidence>
<dbReference type="AlphaFoldDB" id="A0A917FGX0"/>
<keyword evidence="1" id="KW-1133">Transmembrane helix</keyword>
<evidence type="ECO:0000259" key="3">
    <source>
        <dbReference type="Pfam" id="PF00144"/>
    </source>
</evidence>
<evidence type="ECO:0000313" key="4">
    <source>
        <dbReference type="EMBL" id="GGF78799.1"/>
    </source>
</evidence>
<feature type="transmembrane region" description="Helical" evidence="1">
    <location>
        <begin position="388"/>
        <end position="408"/>
    </location>
</feature>
<dbReference type="Pfam" id="PF00144">
    <property type="entry name" value="Beta-lactamase"/>
    <property type="match status" value="1"/>
</dbReference>